<proteinExistence type="predicted"/>
<sequence>MLLNIQYIKSPILSAFYTIYHVPNKNIGHGDIVWARKQIGFFNKDYSNLAHRVMNTKMTRTGQCGEFADLIAYNLKHIAGLPQGTVISKCFVDFMNGSNHAFVKIELPINYLWEHINSRVLFVDGWISKIDNDIYPMDELNFIDFENDIVSSSIYEEESMMLFLASLNGGNPPVLQYEFTEEVYNDGDELCQAMEQFSMNGFNPA</sequence>
<evidence type="ECO:0000313" key="2">
    <source>
        <dbReference type="Proteomes" id="UP000054858"/>
    </source>
</evidence>
<evidence type="ECO:0008006" key="3">
    <source>
        <dbReference type="Google" id="ProtNLM"/>
    </source>
</evidence>
<name>A0A0W0X5A9_9GAMM</name>
<dbReference type="AlphaFoldDB" id="A0A0W0X5A9"/>
<accession>A0A0W0X5A9</accession>
<dbReference type="PATRIC" id="fig|29423.5.peg.957"/>
<evidence type="ECO:0000313" key="1">
    <source>
        <dbReference type="EMBL" id="KTD39728.1"/>
    </source>
</evidence>
<organism evidence="1 2">
    <name type="scientific">Legionella oakridgensis</name>
    <dbReference type="NCBI Taxonomy" id="29423"/>
    <lineage>
        <taxon>Bacteria</taxon>
        <taxon>Pseudomonadati</taxon>
        <taxon>Pseudomonadota</taxon>
        <taxon>Gammaproteobacteria</taxon>
        <taxon>Legionellales</taxon>
        <taxon>Legionellaceae</taxon>
        <taxon>Legionella</taxon>
    </lineage>
</organism>
<reference evidence="1 2" key="1">
    <citation type="submission" date="2015-11" db="EMBL/GenBank/DDBJ databases">
        <title>Genomic analysis of 38 Legionella species identifies large and diverse effector repertoires.</title>
        <authorList>
            <person name="Burstein D."/>
            <person name="Amaro F."/>
            <person name="Zusman T."/>
            <person name="Lifshitz Z."/>
            <person name="Cohen O."/>
            <person name="Gilbert J.A."/>
            <person name="Pupko T."/>
            <person name="Shuman H.A."/>
            <person name="Segal G."/>
        </authorList>
    </citation>
    <scope>NUCLEOTIDE SEQUENCE [LARGE SCALE GENOMIC DNA]</scope>
    <source>
        <strain evidence="1 2">Oak Ridge-10</strain>
    </source>
</reference>
<dbReference type="Proteomes" id="UP000054858">
    <property type="component" value="Unassembled WGS sequence"/>
</dbReference>
<gene>
    <name evidence="1" type="ORF">Loak_0910</name>
</gene>
<protein>
    <recommendedName>
        <fullName evidence="3">Transglutaminase-like domain-containing protein</fullName>
    </recommendedName>
</protein>
<comment type="caution">
    <text evidence="1">The sequence shown here is derived from an EMBL/GenBank/DDBJ whole genome shotgun (WGS) entry which is preliminary data.</text>
</comment>
<dbReference type="EMBL" id="LNYP01000017">
    <property type="protein sequence ID" value="KTD39728.1"/>
    <property type="molecule type" value="Genomic_DNA"/>
</dbReference>